<dbReference type="Gene3D" id="3.30.70.3290">
    <property type="match status" value="1"/>
</dbReference>
<dbReference type="InterPro" id="IPR016036">
    <property type="entry name" value="Malonyl_transacylase_ACP-bd"/>
</dbReference>
<dbReference type="PROSITE" id="PS00455">
    <property type="entry name" value="AMP_BINDING"/>
    <property type="match status" value="1"/>
</dbReference>
<dbReference type="InterPro" id="IPR036736">
    <property type="entry name" value="ACP-like_sf"/>
</dbReference>
<dbReference type="Pfam" id="PF00698">
    <property type="entry name" value="Acyl_transf_1"/>
    <property type="match status" value="1"/>
</dbReference>
<name>A0AAD6MSQ6_9EURO</name>
<dbReference type="InterPro" id="IPR009081">
    <property type="entry name" value="PP-bd_ACP"/>
</dbReference>
<dbReference type="PANTHER" id="PTHR43775:SF20">
    <property type="entry name" value="HYBRID PKS-NRPS SYNTHETASE APDA"/>
    <property type="match status" value="1"/>
</dbReference>
<evidence type="ECO:0000259" key="11">
    <source>
        <dbReference type="PROSITE" id="PS50075"/>
    </source>
</evidence>
<dbReference type="Pfam" id="PF14765">
    <property type="entry name" value="PS-DH"/>
    <property type="match status" value="1"/>
</dbReference>
<accession>A0AAD6MSQ6</accession>
<dbReference type="GO" id="GO:0016874">
    <property type="term" value="F:ligase activity"/>
    <property type="evidence" value="ECO:0007669"/>
    <property type="project" value="UniProtKB-KW"/>
</dbReference>
<dbReference type="SUPFAM" id="SSF47336">
    <property type="entry name" value="ACP-like"/>
    <property type="match status" value="2"/>
</dbReference>
<proteinExistence type="inferred from homology"/>
<dbReference type="PROSITE" id="PS52019">
    <property type="entry name" value="PKS_MFAS_DH"/>
    <property type="match status" value="1"/>
</dbReference>
<dbReference type="Gene3D" id="3.30.300.30">
    <property type="match status" value="1"/>
</dbReference>
<dbReference type="Pfam" id="PF08659">
    <property type="entry name" value="KR"/>
    <property type="match status" value="1"/>
</dbReference>
<dbReference type="SUPFAM" id="SSF52151">
    <property type="entry name" value="FabD/lysophospholipase-like"/>
    <property type="match status" value="1"/>
</dbReference>
<evidence type="ECO:0000313" key="15">
    <source>
        <dbReference type="Proteomes" id="UP001215712"/>
    </source>
</evidence>
<feature type="compositionally biased region" description="Low complexity" evidence="10">
    <location>
        <begin position="2464"/>
        <end position="2473"/>
    </location>
</feature>
<dbReference type="SUPFAM" id="SSF52777">
    <property type="entry name" value="CoA-dependent acyltransferases"/>
    <property type="match status" value="2"/>
</dbReference>
<dbReference type="SMART" id="SM00822">
    <property type="entry name" value="PKS_KR"/>
    <property type="match status" value="1"/>
</dbReference>
<keyword evidence="7" id="KW-0511">Multifunctional enzyme</keyword>
<dbReference type="InterPro" id="IPR013120">
    <property type="entry name" value="FAR_NAD-bd"/>
</dbReference>
<dbReference type="InterPro" id="IPR032821">
    <property type="entry name" value="PKS_assoc"/>
</dbReference>
<dbReference type="InterPro" id="IPR014043">
    <property type="entry name" value="Acyl_transferase_dom"/>
</dbReference>
<evidence type="ECO:0000256" key="3">
    <source>
        <dbReference type="ARBA" id="ARBA00022598"/>
    </source>
</evidence>
<dbReference type="Gene3D" id="3.10.129.110">
    <property type="entry name" value="Polyketide synthase dehydratase"/>
    <property type="match status" value="1"/>
</dbReference>
<dbReference type="InterPro" id="IPR020807">
    <property type="entry name" value="PKS_DH"/>
</dbReference>
<keyword evidence="4" id="KW-0489">Methyltransferase</keyword>
<dbReference type="SUPFAM" id="SSF53901">
    <property type="entry name" value="Thiolase-like"/>
    <property type="match status" value="2"/>
</dbReference>
<dbReference type="Gene3D" id="3.40.50.150">
    <property type="entry name" value="Vaccinia Virus protein VP39"/>
    <property type="match status" value="1"/>
</dbReference>
<feature type="active site" description="Proton acceptor; for dehydratase activity" evidence="9">
    <location>
        <position position="898"/>
    </location>
</feature>
<evidence type="ECO:0000256" key="9">
    <source>
        <dbReference type="PROSITE-ProRule" id="PRU01363"/>
    </source>
</evidence>
<dbReference type="InterPro" id="IPR049552">
    <property type="entry name" value="PKS_DH_N"/>
</dbReference>
<feature type="compositionally biased region" description="Basic and acidic residues" evidence="10">
    <location>
        <begin position="2446"/>
        <end position="2463"/>
    </location>
</feature>
<dbReference type="InterPro" id="IPR001242">
    <property type="entry name" value="Condensation_dom"/>
</dbReference>
<dbReference type="InterPro" id="IPR029063">
    <property type="entry name" value="SAM-dependent_MTases_sf"/>
</dbReference>
<dbReference type="GO" id="GO:0032259">
    <property type="term" value="P:methylation"/>
    <property type="evidence" value="ECO:0007669"/>
    <property type="project" value="UniProtKB-KW"/>
</dbReference>
<keyword evidence="2" id="KW-0597">Phosphoprotein</keyword>
<feature type="domain" description="PKS/mFAS DH" evidence="13">
    <location>
        <begin position="865"/>
        <end position="1168"/>
    </location>
</feature>
<dbReference type="SUPFAM" id="SSF51735">
    <property type="entry name" value="NAD(P)-binding Rossmann-fold domains"/>
    <property type="match status" value="2"/>
</dbReference>
<feature type="region of interest" description="N-terminal hotdog fold" evidence="9">
    <location>
        <begin position="865"/>
        <end position="1000"/>
    </location>
</feature>
<comment type="similarity">
    <text evidence="8">In the C-terminal section; belongs to the NRP synthetase family.</text>
</comment>
<feature type="domain" description="Ketosynthase family 3 (KS3)" evidence="12">
    <location>
        <begin position="6"/>
        <end position="361"/>
    </location>
</feature>
<evidence type="ECO:0000259" key="12">
    <source>
        <dbReference type="PROSITE" id="PS52004"/>
    </source>
</evidence>
<comment type="caution">
    <text evidence="14">The sequence shown here is derived from an EMBL/GenBank/DDBJ whole genome shotgun (WGS) entry which is preliminary data.</text>
</comment>
<dbReference type="Pfam" id="PF00550">
    <property type="entry name" value="PP-binding"/>
    <property type="match status" value="2"/>
</dbReference>
<dbReference type="Pfam" id="PF00501">
    <property type="entry name" value="AMP-binding"/>
    <property type="match status" value="1"/>
</dbReference>
<dbReference type="Pfam" id="PF08242">
    <property type="entry name" value="Methyltransf_12"/>
    <property type="match status" value="1"/>
</dbReference>
<dbReference type="PROSITE" id="PS50075">
    <property type="entry name" value="CARRIER"/>
    <property type="match status" value="2"/>
</dbReference>
<evidence type="ECO:0000256" key="2">
    <source>
        <dbReference type="ARBA" id="ARBA00022553"/>
    </source>
</evidence>
<dbReference type="Gene3D" id="3.40.50.720">
    <property type="entry name" value="NAD(P)-binding Rossmann-like Domain"/>
    <property type="match status" value="2"/>
</dbReference>
<dbReference type="GO" id="GO:0008168">
    <property type="term" value="F:methyltransferase activity"/>
    <property type="evidence" value="ECO:0007669"/>
    <property type="project" value="UniProtKB-KW"/>
</dbReference>
<evidence type="ECO:0000313" key="14">
    <source>
        <dbReference type="EMBL" id="KAJ5710181.1"/>
    </source>
</evidence>
<dbReference type="InterPro" id="IPR049900">
    <property type="entry name" value="PKS_mFAS_DH"/>
</dbReference>
<dbReference type="InterPro" id="IPR042104">
    <property type="entry name" value="PKS_dehydratase_sf"/>
</dbReference>
<organism evidence="14 15">
    <name type="scientific">Penicillium malachiteum</name>
    <dbReference type="NCBI Taxonomy" id="1324776"/>
    <lineage>
        <taxon>Eukaryota</taxon>
        <taxon>Fungi</taxon>
        <taxon>Dikarya</taxon>
        <taxon>Ascomycota</taxon>
        <taxon>Pezizomycotina</taxon>
        <taxon>Eurotiomycetes</taxon>
        <taxon>Eurotiomycetidae</taxon>
        <taxon>Eurotiales</taxon>
        <taxon>Aspergillaceae</taxon>
        <taxon>Penicillium</taxon>
    </lineage>
</organism>
<protein>
    <submittedName>
        <fullName evidence="14">Lovastatin nonaketide synthase</fullName>
    </submittedName>
</protein>
<dbReference type="EMBL" id="JAQJAN010000017">
    <property type="protein sequence ID" value="KAJ5710181.1"/>
    <property type="molecule type" value="Genomic_DNA"/>
</dbReference>
<dbReference type="Gene3D" id="3.30.559.30">
    <property type="entry name" value="Nonribosomal peptide synthetase, condensation domain"/>
    <property type="match status" value="1"/>
</dbReference>
<dbReference type="CDD" id="cd19532">
    <property type="entry name" value="C_PKS-NRPS"/>
    <property type="match status" value="1"/>
</dbReference>
<dbReference type="Pfam" id="PF07993">
    <property type="entry name" value="NAD_binding_4"/>
    <property type="match status" value="1"/>
</dbReference>
<dbReference type="InterPro" id="IPR020806">
    <property type="entry name" value="PKS_PP-bd"/>
</dbReference>
<feature type="active site" description="Proton donor; for dehydratase activity" evidence="9">
    <location>
        <position position="1075"/>
    </location>
</feature>
<dbReference type="InterPro" id="IPR014030">
    <property type="entry name" value="Ketoacyl_synth_N"/>
</dbReference>
<dbReference type="InterPro" id="IPR020841">
    <property type="entry name" value="PKS_Beta-ketoAc_synthase_dom"/>
</dbReference>
<dbReference type="InterPro" id="IPR016039">
    <property type="entry name" value="Thiolase-like"/>
</dbReference>
<dbReference type="Pfam" id="PF00109">
    <property type="entry name" value="ketoacyl-synt"/>
    <property type="match status" value="1"/>
</dbReference>
<dbReference type="Pfam" id="PF00668">
    <property type="entry name" value="Condensation"/>
    <property type="match status" value="1"/>
</dbReference>
<dbReference type="InterPro" id="IPR000873">
    <property type="entry name" value="AMP-dep_synth/lig_dom"/>
</dbReference>
<dbReference type="Gene3D" id="3.30.559.10">
    <property type="entry name" value="Chloramphenicol acetyltransferase-like domain"/>
    <property type="match status" value="1"/>
</dbReference>
<evidence type="ECO:0000256" key="8">
    <source>
        <dbReference type="ARBA" id="ARBA00029443"/>
    </source>
</evidence>
<dbReference type="PROSITE" id="PS52004">
    <property type="entry name" value="KS3_2"/>
    <property type="match status" value="1"/>
</dbReference>
<dbReference type="InterPro" id="IPR049551">
    <property type="entry name" value="PKS_DH_C"/>
</dbReference>
<keyword evidence="3" id="KW-0436">Ligase</keyword>
<feature type="region of interest" description="C-terminal hotdog fold" evidence="9">
    <location>
        <begin position="1015"/>
        <end position="1168"/>
    </location>
</feature>
<dbReference type="Pfam" id="PF16197">
    <property type="entry name" value="KAsynt_C_assoc"/>
    <property type="match status" value="1"/>
</dbReference>
<dbReference type="GO" id="GO:1901336">
    <property type="term" value="P:lactone biosynthetic process"/>
    <property type="evidence" value="ECO:0007669"/>
    <property type="project" value="UniProtKB-ARBA"/>
</dbReference>
<feature type="domain" description="Carrier" evidence="11">
    <location>
        <begin position="3493"/>
        <end position="3570"/>
    </location>
</feature>
<dbReference type="Gene3D" id="3.40.50.12780">
    <property type="entry name" value="N-terminal domain of ligase-like"/>
    <property type="match status" value="1"/>
</dbReference>
<dbReference type="SMART" id="SM00823">
    <property type="entry name" value="PKS_PP"/>
    <property type="match status" value="1"/>
</dbReference>
<dbReference type="InterPro" id="IPR013217">
    <property type="entry name" value="Methyltransf_12"/>
</dbReference>
<evidence type="ECO:0000256" key="5">
    <source>
        <dbReference type="ARBA" id="ARBA00022679"/>
    </source>
</evidence>
<dbReference type="InterPro" id="IPR050091">
    <property type="entry name" value="PKS_NRPS_Biosynth_Enz"/>
</dbReference>
<dbReference type="GO" id="GO:0030639">
    <property type="term" value="P:polyketide biosynthetic process"/>
    <property type="evidence" value="ECO:0007669"/>
    <property type="project" value="UniProtKB-ARBA"/>
</dbReference>
<dbReference type="GO" id="GO:0031177">
    <property type="term" value="F:phosphopantetheine binding"/>
    <property type="evidence" value="ECO:0007669"/>
    <property type="project" value="InterPro"/>
</dbReference>
<dbReference type="SUPFAM" id="SSF56801">
    <property type="entry name" value="Acetyl-CoA synthetase-like"/>
    <property type="match status" value="1"/>
</dbReference>
<dbReference type="InterPro" id="IPR036291">
    <property type="entry name" value="NAD(P)-bd_dom_sf"/>
</dbReference>
<feature type="domain" description="Carrier" evidence="11">
    <location>
        <begin position="2342"/>
        <end position="2417"/>
    </location>
</feature>
<dbReference type="InterPro" id="IPR042099">
    <property type="entry name" value="ANL_N_sf"/>
</dbReference>
<evidence type="ECO:0000256" key="10">
    <source>
        <dbReference type="SAM" id="MobiDB-lite"/>
    </source>
</evidence>
<dbReference type="GO" id="GO:0004312">
    <property type="term" value="F:fatty acid synthase activity"/>
    <property type="evidence" value="ECO:0007669"/>
    <property type="project" value="TreeGrafter"/>
</dbReference>
<reference evidence="14" key="1">
    <citation type="journal article" date="2023" name="IMA Fungus">
        <title>Comparative genomic study of the Penicillium genus elucidates a diverse pangenome and 15 lateral gene transfer events.</title>
        <authorList>
            <person name="Petersen C."/>
            <person name="Sorensen T."/>
            <person name="Nielsen M.R."/>
            <person name="Sondergaard T.E."/>
            <person name="Sorensen J.L."/>
            <person name="Fitzpatrick D.A."/>
            <person name="Frisvad J.C."/>
            <person name="Nielsen K.L."/>
        </authorList>
    </citation>
    <scope>NUCLEOTIDE SEQUENCE</scope>
    <source>
        <strain evidence="14">IBT 17514</strain>
    </source>
</reference>
<keyword evidence="5" id="KW-0808">Transferase</keyword>
<dbReference type="Gene3D" id="3.40.366.10">
    <property type="entry name" value="Malonyl-Coenzyme A Acyl Carrier Protein, domain 2"/>
    <property type="match status" value="1"/>
</dbReference>
<dbReference type="SMART" id="SM00826">
    <property type="entry name" value="PKS_DH"/>
    <property type="match status" value="1"/>
</dbReference>
<dbReference type="SUPFAM" id="SSF55048">
    <property type="entry name" value="Probable ACP-binding domain of malonyl-CoA ACP transacylase"/>
    <property type="match status" value="1"/>
</dbReference>
<dbReference type="Gene3D" id="1.10.1200.10">
    <property type="entry name" value="ACP-like"/>
    <property type="match status" value="2"/>
</dbReference>
<dbReference type="GO" id="GO:0006633">
    <property type="term" value="P:fatty acid biosynthetic process"/>
    <property type="evidence" value="ECO:0007669"/>
    <property type="project" value="TreeGrafter"/>
</dbReference>
<reference evidence="14" key="2">
    <citation type="submission" date="2023-01" db="EMBL/GenBank/DDBJ databases">
        <authorList>
            <person name="Petersen C."/>
        </authorList>
    </citation>
    <scope>NUCLEOTIDE SEQUENCE</scope>
    <source>
        <strain evidence="14">IBT 17514</strain>
    </source>
</reference>
<dbReference type="Proteomes" id="UP001215712">
    <property type="component" value="Unassembled WGS sequence"/>
</dbReference>
<gene>
    <name evidence="14" type="ORF">N7493_009773</name>
</gene>
<dbReference type="InterPro" id="IPR016035">
    <property type="entry name" value="Acyl_Trfase/lysoPLipase"/>
</dbReference>
<dbReference type="SMART" id="SM00827">
    <property type="entry name" value="PKS_AT"/>
    <property type="match status" value="1"/>
</dbReference>
<dbReference type="InterPro" id="IPR020845">
    <property type="entry name" value="AMP-binding_CS"/>
</dbReference>
<evidence type="ECO:0000259" key="13">
    <source>
        <dbReference type="PROSITE" id="PS52019"/>
    </source>
</evidence>
<dbReference type="InterPro" id="IPR001227">
    <property type="entry name" value="Ac_transferase_dom_sf"/>
</dbReference>
<sequence length="3907" mass="431545">MTTANAEPIALIGSAFRFPGDSDTPSKLWELLRNPRDLLRKVPEDRFDADSFYHPDGRHHGTSNVRHSYFLDQDPGEFDNGFFNIPAAEAEAIDPQQRILMETVYDSLCAAGQTIEELRGSPTSVFVGLMCDDWSAMYVAESKLSMLSPNGRSRMWDKDVDGYARGEGIAAVVLKPLSAAIRDNDNIECIVRATGVNQDGRTPGITMPSGTAQAALIRDTYRRAGLDIEKPEDRPQFFHAHGTGTAAGDPEEAQAISAAFYSKHDVHDKLYVGSIKTVIGHTEGTAGLASLIGTSLALQNKTIPPNMHFNTLNPKLEPYYHHLQVPTQCIPWKESFPGQPRRASINSFGFGGTNAHAILEEYKRPENDPRQLELDSAESTSKLIFSPLTFSAASELSLNSMLSSYLQHLQSNPNLNLRDLAYSLQSRTSTLPYRVAIKGPTKDDIRDQIQGIINGQIESTIGTRQLVKPSQRILGVFTGQGSQWARMGARLLESSPFVARRMSELDAVLAGVPIELRPSWKLQDLILAHPQDSRMNDAAISQPVCTAVQIVLVDLLSAARVKFNAVVGHSSGEIGAAYAAGLLSDRDAIRVAYFRGLYANLAKSPNGSSKGSMMAVGTTLEDATDFCELEDFEDRIQIAAQNSPSSITLSGDEDAVVEAVAIYQDEGRFARQLKVDTAYHSAHVAPCADSYCKALGLCELDAPNPTGIKWYSSVESGRIMELGNMESQYWIDNMVNPVLFSSAVTKAWTGSGPFDIVLEVGPHPVLKTPCLDTIETISGQRPPYSGVLRRGANDVQVLADALGFVWTELGAGSVDFGHFECTISENDIQSKFLPALPKYPFDHSKKFMSLSRGSGVYRNAQGKPHPLLGRRCQDRETLDFIQWRNILSAREISWLRNHQIENQTILPAAGYVCMAIEAISDYAKDSNIGLIGIRDFHIDRAIVFNDSSPEMETLINLRIVNKTDESITAEFSCSSGPVHERKSMMAFNTSGVVEVKFATLEAGTLPTVDVDDLSLSNVDSDRFYNFLSGVGYNYTEPFRGITEIRRKADYATGKLRDQSGSDWEDNLIVHPGMLDTALQTGFAAFCCPGDERLWSLHVPTGIRSMLINPYFTHTGIGKQKELRYITSTRQDIEAKIYADIYLSAGDSNHTFLQIEGTELVPLSPTGPSSDALLFSRLEYKLASPNADAAALNSSYTQDEIQLSLDEERIAFYYFRRLLDSVTMEEVDNSMPYYRHIVNYAKHMVPIVSTGQHACVPASAQHDTEEYINDLIAKHHAEVSVRFLQSVGDNLPQAIKSGSSMLEHMFKDSMMDRMYDLGFGVGPINDILAQVVGQISHRYPHMDLLEIGAGTGAATKRVLQTLGSAFSTYTFTDVSSSFFNKAQGGLKKFEDRMIFKTFDMVQSPESQGFDEGSYDVVIASNVLHITSNIQEAVQNLRRLLKPGGYAVILDVAHNESLRISLTMGSLPGWWLGTESGRVLGPALTLPKWDTLLSKCGFGGIDTATPSFHASNPLHVFCAQAVNERVEILRAPLTHPARLTGSTPLVIIGGRQFEIHRICGQLASTVGAMFKSIQRFVSIEEMNSSGLAEGSTVLSLTELDEPLFAMTTPQKIDALKTIWRQAKNILWVVNRSRGENAYSQMLNGIARCIRHEYPTITLQILDFDCITKDTASMIADSVSNLQMLSDFATETDDEDIMWSLEPEVYFENGLKLIPRLLPCGASNRRYNTTRRVVTEDVDPRNTDLTFSSEHGLPGVQQHSPLRICRELPFICKKRKIRVTHFLLSSLRIVSGAYLRLCIGVDTATQEEVFFASPMTESLAQVPADWCIPLGQADPIAILTAISSYLLARGITQSLSGYDTLLLHDPHPTVVQTLLNMLEDMSISLQVTTSNWNSSNGWIYIDGNFSQRRVKDILPASTTKFLDLSSSSMVSKVITQCLPRNCHVIDPETVLYPGIDLRAFVSAAEVATVLKETWECSTSVPLKAESLPVVPLTALTEFSAAGESRFSIIDCTCPSVKAVVRPIDDGVLFRSDRTYFMVGLSGELGQSICKWMVVHGARHMVLTSRNPKVDPRFISLMKGMGADVRVMPMDVTSYDSARSCYETVVKTMPPIAGVANGAMVLRDTPFENLDYDDFMTVLNPKVQGSLILEDLFHDDPLDFFIFFSSTAAVKGNRAQSNYAAANQFMHSLAAKRKKRGAAASVINIGAVIGIGYVERDDVVNEFTFARMGFRPIAEQDIHHAFAEAMLVGNPTYNETCEVVTGISPLNPDDRAVDFFFSDLKFSHFVSQVPAEQATTSKTANNQPVKVQLAKAKSKTHVLSIIQGIFSLRPPFLKSFLFRILADNSTHKPDSFLARLRRILQLSQDDPINDKLTFVEQGIDSLMAVEVRSWFLKELGVDFAILRILGGSSIAEFIDETAKMLPSSIVDVSKLAVGQKETAQPEPPQPEPKAVPRDQGRSLVVNEERPTTSDYSSDTSSNGDHDSTETSNSGVITPDLSLASTPVTPMLLSPMHFIKQPANQSPDSALPDEVTFPLSYSQSSFWFLNEYLTDKTTLNMTAMFKITGPLRVMDLEEAVNSTAKRHEILRTRFLWTEEADSRQPMQAVAPKPSLRLSQETIKSEAEANDVLKRVGKEPWDFSSCDAAKLLLLSLSDELHFLVISMNHIMADSYSFAVLLRDIGNAYSSGILPRLPAESQYRYFISQQRGLHEIGGTQASIQYFRDALAPSSAYLQPIQLLPFAKTTTRQPLSRHSQEDAEIQIDSMLKSKLRSIAKKHQSTSFHVYLSALKLLLFNLLPASTQDIFIGIADANRRDGNFQDSIGLFLNLLPLRFRRSCANTSIASIIQTARDATYGALSHSQVPFDVLLKELNIPRSNNYTPLFQVFLEYKQLSPDRPTWGECTVSGDTWINMDTGYDLFLDVNEYTTTGCTINLRLQDTLYSKESAELLLRSYIKVLEYIADTADATVGDVPTWSELDIQAALAAGSQVPLQPQWEPTLSARLDRMIEENGTRNALKDGNGAVLTYEQMGARINYLTNTLLESGVEQGTVVGVLQEPSSDWICSLLSVIRAGCIYLPLDLKNSIPRLASIVKLAKPSVMLTDRSVSDKVAMIGADHTTQFVVSDMETPEQVEKSSNLAERDAPAVLLFTSGTTGEPKGVILRNENLIANAEASSLIYPAGPDSVVLQQTAFSFDFSLDQVLAALTNGGCLYVVPSHSRGDPIAISKLMLEEKITYTSSTPSEFDLWLRYASEPLSRCDSWRFAFLAGESMNHNLALEFHALKLPHLRVFNGFGPTEGTCIAAKIELDCQFPGDPSPQVYPERSCLEVPAWHLAILTTPMRQKKKFIPDSFFGTSTSMYRTGDRGRLSADGNLYCEGRLAGDTQIKLRGFRIELGEVERAIVKHSDGAISQAIVTLRGTGEESYLAAHVVFALELPVEVRERTIQVIRRSLPLPSYMRPSAIIPIDDIPRTAHLKIDRRAIQELPIEQIDGKAVRGEQEPVELRDAELKLSELWRQIMPLDPGPLTADSDFFSVGGSSILLVRLQHLLTESFGAAPELFSLMGAPILSEMSAVIEASRPSFAIDWEAEAELPEWAAQRNTDQSQNDGPITILLTGSAGYIGRHLKPILANDEKISRIYCLTRGQLPDANNDNPKVSIIQTDISQSNLGVSDEVYATLIAVVDIIVHCAANRSFWDSYEVLRPDNYDSIKELARLATMTARVAPLHVFSSGAVVTYDSGSLPPQDGSEGYLSTKWVAEKFLRKFAEATNIPVYVHRPDPQACLDTAESDNSSVTAVLDQLINISVQLGLRPTFHNITGSVHLQPVDPFVQSIHQTLHQSLRADSSQEPFKILHHEATIRVSTKDFEDRFDQEDSVSSLPGFPCLEWFGKAKRVGFSYVFTSWELVMGSDSQVVTRR</sequence>
<dbReference type="InterPro" id="IPR057326">
    <property type="entry name" value="KR_dom"/>
</dbReference>
<evidence type="ECO:0000256" key="1">
    <source>
        <dbReference type="ARBA" id="ARBA00022450"/>
    </source>
</evidence>
<keyword evidence="1" id="KW-0596">Phosphopantetheine</keyword>
<dbReference type="Pfam" id="PF21089">
    <property type="entry name" value="PKS_DH_N"/>
    <property type="match status" value="1"/>
</dbReference>
<dbReference type="Gene3D" id="3.40.47.10">
    <property type="match status" value="2"/>
</dbReference>
<keyword evidence="6" id="KW-0677">Repeat</keyword>
<dbReference type="CDD" id="cd05930">
    <property type="entry name" value="A_NRPS"/>
    <property type="match status" value="1"/>
</dbReference>
<dbReference type="SMART" id="SM00825">
    <property type="entry name" value="PKS_KS"/>
    <property type="match status" value="1"/>
</dbReference>
<dbReference type="InterPro" id="IPR045851">
    <property type="entry name" value="AMP-bd_C_sf"/>
</dbReference>
<evidence type="ECO:0000256" key="7">
    <source>
        <dbReference type="ARBA" id="ARBA00023268"/>
    </source>
</evidence>
<dbReference type="Pfam" id="PF02801">
    <property type="entry name" value="Ketoacyl-synt_C"/>
    <property type="match status" value="1"/>
</dbReference>
<dbReference type="CDD" id="cd02440">
    <property type="entry name" value="AdoMet_MTases"/>
    <property type="match status" value="1"/>
</dbReference>
<evidence type="ECO:0000256" key="4">
    <source>
        <dbReference type="ARBA" id="ARBA00022603"/>
    </source>
</evidence>
<keyword evidence="15" id="KW-1185">Reference proteome</keyword>
<dbReference type="InterPro" id="IPR013968">
    <property type="entry name" value="PKS_KR"/>
</dbReference>
<evidence type="ECO:0000256" key="6">
    <source>
        <dbReference type="ARBA" id="ARBA00022737"/>
    </source>
</evidence>
<dbReference type="SUPFAM" id="SSF53335">
    <property type="entry name" value="S-adenosyl-L-methionine-dependent methyltransferases"/>
    <property type="match status" value="1"/>
</dbReference>
<dbReference type="CDD" id="cd00833">
    <property type="entry name" value="PKS"/>
    <property type="match status" value="1"/>
</dbReference>
<feature type="region of interest" description="Disordered" evidence="10">
    <location>
        <begin position="2430"/>
        <end position="2492"/>
    </location>
</feature>
<dbReference type="PANTHER" id="PTHR43775">
    <property type="entry name" value="FATTY ACID SYNTHASE"/>
    <property type="match status" value="1"/>
</dbReference>
<dbReference type="InterPro" id="IPR014031">
    <property type="entry name" value="Ketoacyl_synth_C"/>
</dbReference>
<dbReference type="GO" id="GO:0009403">
    <property type="term" value="P:toxin biosynthetic process"/>
    <property type="evidence" value="ECO:0007669"/>
    <property type="project" value="UniProtKB-ARBA"/>
</dbReference>
<dbReference type="InterPro" id="IPR023213">
    <property type="entry name" value="CAT-like_dom_sf"/>
</dbReference>